<organism evidence="2">
    <name type="scientific">uncultured Gemmatimonadota bacterium</name>
    <dbReference type="NCBI Taxonomy" id="203437"/>
    <lineage>
        <taxon>Bacteria</taxon>
        <taxon>Pseudomonadati</taxon>
        <taxon>Gemmatimonadota</taxon>
        <taxon>environmental samples</taxon>
    </lineage>
</organism>
<proteinExistence type="predicted"/>
<feature type="compositionally biased region" description="Gly residues" evidence="1">
    <location>
        <begin position="1"/>
        <end position="17"/>
    </location>
</feature>
<reference evidence="2" key="1">
    <citation type="submission" date="2020-02" db="EMBL/GenBank/DDBJ databases">
        <authorList>
            <person name="Meier V. D."/>
        </authorList>
    </citation>
    <scope>NUCLEOTIDE SEQUENCE</scope>
    <source>
        <strain evidence="2">AVDCRST_MAG89</strain>
    </source>
</reference>
<dbReference type="AlphaFoldDB" id="A0A6J4N5C9"/>
<feature type="compositionally biased region" description="Gly residues" evidence="1">
    <location>
        <begin position="49"/>
        <end position="63"/>
    </location>
</feature>
<protein>
    <submittedName>
        <fullName evidence="2">Uncharacterized protein</fullName>
    </submittedName>
</protein>
<feature type="compositionally biased region" description="Basic residues" evidence="1">
    <location>
        <begin position="33"/>
        <end position="48"/>
    </location>
</feature>
<dbReference type="EMBL" id="CADCTV010001069">
    <property type="protein sequence ID" value="CAA9376864.1"/>
    <property type="molecule type" value="Genomic_DNA"/>
</dbReference>
<feature type="region of interest" description="Disordered" evidence="1">
    <location>
        <begin position="1"/>
        <end position="63"/>
    </location>
</feature>
<accession>A0A6J4N5C9</accession>
<feature type="non-terminal residue" evidence="2">
    <location>
        <position position="63"/>
    </location>
</feature>
<gene>
    <name evidence="2" type="ORF">AVDCRST_MAG89-5072</name>
</gene>
<evidence type="ECO:0000256" key="1">
    <source>
        <dbReference type="SAM" id="MobiDB-lite"/>
    </source>
</evidence>
<name>A0A6J4N5C9_9BACT</name>
<feature type="non-terminal residue" evidence="2">
    <location>
        <position position="1"/>
    </location>
</feature>
<sequence length="63" mass="6103">GRGGALRVGGGSAGAHGAGARLAAEDGAGRGRNGPRHHRRRHRVRRPPGGRGGGAHAAGGNAV</sequence>
<evidence type="ECO:0000313" key="2">
    <source>
        <dbReference type="EMBL" id="CAA9376864.1"/>
    </source>
</evidence>